<keyword evidence="3" id="KW-1185">Reference proteome</keyword>
<dbReference type="EMBL" id="CP091511">
    <property type="protein sequence ID" value="UOO91193.1"/>
    <property type="molecule type" value="Genomic_DNA"/>
</dbReference>
<evidence type="ECO:0000313" key="2">
    <source>
        <dbReference type="EMBL" id="UOO91193.1"/>
    </source>
</evidence>
<dbReference type="PANTHER" id="PTHR11365:SF23">
    <property type="entry name" value="HYPOTHETICAL 5-OXOPROLINASE (EUROFUNG)-RELATED"/>
    <property type="match status" value="1"/>
</dbReference>
<organism evidence="2 3">
    <name type="scientific">Vitreoscilla massiliensis</name>
    <dbReference type="NCBI Taxonomy" id="1689272"/>
    <lineage>
        <taxon>Bacteria</taxon>
        <taxon>Pseudomonadati</taxon>
        <taxon>Pseudomonadota</taxon>
        <taxon>Betaproteobacteria</taxon>
        <taxon>Neisseriales</taxon>
        <taxon>Neisseriaceae</taxon>
        <taxon>Vitreoscilla</taxon>
    </lineage>
</organism>
<dbReference type="RefSeq" id="WP_199822532.1">
    <property type="nucleotide sequence ID" value="NZ_CABKVG010000004.1"/>
</dbReference>
<dbReference type="InterPro" id="IPR003692">
    <property type="entry name" value="Hydantoinase_B"/>
</dbReference>
<sequence length="593" mass="63483">MSSTTNNNVVTTELNPITFEVLRSVFDFASDRMATVLQRSSFSPILADMLDFSNAIYDADLQLLSQAANCPIHLAAMKFSAEAAVNGIGKENIVEGDVLVVNDPYQGGTHINDITFVKPIYHHDHLVGYAVSRGHWMDLGGGAAGGQAFSTHIAAEGLRLPPLKIFSQGKVNQDLLSIILNNSRTPHFIKGDLQAHLGALLAAETEIQRACDRYGRETVTLAMKRIQTYTENMVRASIKDIPDGVYEAEDYADTDGISHDKVKLKVKLTVKDSNITVDFSGTDPICKGAINSPKANTISAALYSLQFFLVPDAPQNQGLFNPIEVILPEGCWLNAQWPAPTIACTTLTSSKITSAIWQALAKAIPHKVTGSTGADANWFVASCVSETGETDVFSDLPAGGWGGTPYADGMSVTMDPLGNCMNMAAETAELFFPIAYEAFELRQDSAGAGQHRGGLGSVFKVRFLGGGAVGMETSRTIEGSPGVAGGLPSVVQRSSHILANGDTHVIGGFNAEGEWKNPLLAAHKFEADEVFMFESTGGGGWGNPHKRPVADVLEDVLDEYISIESAERYYGVVIHPQSLTVDEAATQALRATA</sequence>
<dbReference type="InterPro" id="IPR045079">
    <property type="entry name" value="Oxoprolinase-like"/>
</dbReference>
<dbReference type="Pfam" id="PF02538">
    <property type="entry name" value="Hydantoinase_B"/>
    <property type="match status" value="1"/>
</dbReference>
<dbReference type="Proteomes" id="UP000832011">
    <property type="component" value="Chromosome"/>
</dbReference>
<dbReference type="PANTHER" id="PTHR11365">
    <property type="entry name" value="5-OXOPROLINASE RELATED"/>
    <property type="match status" value="1"/>
</dbReference>
<evidence type="ECO:0000313" key="3">
    <source>
        <dbReference type="Proteomes" id="UP000832011"/>
    </source>
</evidence>
<feature type="domain" description="Hydantoinase B/oxoprolinase" evidence="1">
    <location>
        <begin position="15"/>
        <end position="544"/>
    </location>
</feature>
<reference evidence="2 3" key="1">
    <citation type="journal article" date="2022" name="Res Sq">
        <title>Evolution of multicellular longitudinally dividing oral cavity symbionts (Neisseriaceae).</title>
        <authorList>
            <person name="Nyongesa S."/>
            <person name="Weber P."/>
            <person name="Bernet E."/>
            <person name="Pullido F."/>
            <person name="Nieckarz M."/>
            <person name="Delaby M."/>
            <person name="Nieves C."/>
            <person name="Viehboeck T."/>
            <person name="Krause N."/>
            <person name="Rivera-Millot A."/>
            <person name="Nakamura A."/>
            <person name="Vischer N."/>
            <person name="VanNieuwenhze M."/>
            <person name="Brun Y."/>
            <person name="Cava F."/>
            <person name="Bulgheresi S."/>
            <person name="Veyrier F."/>
        </authorList>
    </citation>
    <scope>NUCLEOTIDE SEQUENCE [LARGE SCALE GENOMIC DNA]</scope>
    <source>
        <strain evidence="2 3">SN4</strain>
    </source>
</reference>
<name>A0ABY4E5Y3_9NEIS</name>
<protein>
    <submittedName>
        <fullName evidence="2">Hydantoinase B/oxoprolinase family protein</fullName>
    </submittedName>
</protein>
<evidence type="ECO:0000259" key="1">
    <source>
        <dbReference type="Pfam" id="PF02538"/>
    </source>
</evidence>
<gene>
    <name evidence="2" type="ORF">LVJ82_09605</name>
</gene>
<accession>A0ABY4E5Y3</accession>
<proteinExistence type="predicted"/>